<name>A0ABY2APU4_9GAMM</name>
<reference evidence="1 2" key="1">
    <citation type="submission" date="2019-02" db="EMBL/GenBank/DDBJ databases">
        <title>Corallincola luteus sp. nov., a marine bacterium isolated from surface sediment of Bohai Sea in China.</title>
        <authorList>
            <person name="Ren Q."/>
        </authorList>
    </citation>
    <scope>NUCLEOTIDE SEQUENCE [LARGE SCALE GENOMIC DNA]</scope>
    <source>
        <strain evidence="1 2">DASS28</strain>
    </source>
</reference>
<dbReference type="Proteomes" id="UP000292554">
    <property type="component" value="Unassembled WGS sequence"/>
</dbReference>
<proteinExistence type="predicted"/>
<keyword evidence="2" id="KW-1185">Reference proteome</keyword>
<evidence type="ECO:0000313" key="1">
    <source>
        <dbReference type="EMBL" id="TCI05219.1"/>
    </source>
</evidence>
<organism evidence="1 2">
    <name type="scientific">Corallincola luteus</name>
    <dbReference type="NCBI Taxonomy" id="1775177"/>
    <lineage>
        <taxon>Bacteria</taxon>
        <taxon>Pseudomonadati</taxon>
        <taxon>Pseudomonadota</taxon>
        <taxon>Gammaproteobacteria</taxon>
        <taxon>Alteromonadales</taxon>
        <taxon>Psychromonadaceae</taxon>
        <taxon>Corallincola</taxon>
    </lineage>
</organism>
<protein>
    <submittedName>
        <fullName evidence="1">Uncharacterized protein</fullName>
    </submittedName>
</protein>
<evidence type="ECO:0000313" key="2">
    <source>
        <dbReference type="Proteomes" id="UP000292554"/>
    </source>
</evidence>
<dbReference type="PROSITE" id="PS51257">
    <property type="entry name" value="PROKAR_LIPOPROTEIN"/>
    <property type="match status" value="1"/>
</dbReference>
<gene>
    <name evidence="1" type="ORF">EZV61_04450</name>
</gene>
<dbReference type="EMBL" id="SJXE01000001">
    <property type="protein sequence ID" value="TCI05219.1"/>
    <property type="molecule type" value="Genomic_DNA"/>
</dbReference>
<dbReference type="RefSeq" id="WP_131414470.1">
    <property type="nucleotide sequence ID" value="NZ_SJXE01000001.1"/>
</dbReference>
<sequence length="230" mass="25939">MKFKALPVIALSTLAITACDDSNDNWNCDELIAYEANIIAMQVTPFEYQPENDPYPYESPYFTFELSPLEDAAETNAENYLLSLTADIENTPLVSSTTHSWFDALNGLFISKAYACTPAEDIYYEEIDAIRITSDQDFSEQYPAGSELNELFIVQWAYKDGYSYDADTDVATPYTLAEYVAQTPDAYQLLQIRLSEAPTTDPVHQFTIEYSLTNGEQYVMTTPLVTFVAE</sequence>
<accession>A0ABY2APU4</accession>
<comment type="caution">
    <text evidence="1">The sequence shown here is derived from an EMBL/GenBank/DDBJ whole genome shotgun (WGS) entry which is preliminary data.</text>
</comment>